<dbReference type="SUPFAM" id="SSF103473">
    <property type="entry name" value="MFS general substrate transporter"/>
    <property type="match status" value="1"/>
</dbReference>
<evidence type="ECO:0000256" key="4">
    <source>
        <dbReference type="ARBA" id="ARBA00022553"/>
    </source>
</evidence>
<keyword evidence="3" id="KW-0813">Transport</keyword>
<feature type="transmembrane region" description="Helical" evidence="8">
    <location>
        <begin position="359"/>
        <end position="379"/>
    </location>
</feature>
<feature type="transmembrane region" description="Helical" evidence="8">
    <location>
        <begin position="79"/>
        <end position="102"/>
    </location>
</feature>
<feature type="transmembrane region" description="Helical" evidence="8">
    <location>
        <begin position="399"/>
        <end position="420"/>
    </location>
</feature>
<dbReference type="Pfam" id="PF00854">
    <property type="entry name" value="PTR2"/>
    <property type="match status" value="1"/>
</dbReference>
<evidence type="ECO:0000256" key="6">
    <source>
        <dbReference type="ARBA" id="ARBA00022989"/>
    </source>
</evidence>
<evidence type="ECO:0000313" key="9">
    <source>
        <dbReference type="EMBL" id="ESQ49946.1"/>
    </source>
</evidence>
<evidence type="ECO:0008006" key="11">
    <source>
        <dbReference type="Google" id="ProtNLM"/>
    </source>
</evidence>
<comment type="similarity">
    <text evidence="2">Belongs to the major facilitator superfamily. Proton-dependent oligopeptide transporter (POT/PTR) (TC 2.A.17) family.</text>
</comment>
<keyword evidence="5 8" id="KW-0812">Transmembrane</keyword>
<feature type="transmembrane region" description="Helical" evidence="8">
    <location>
        <begin position="198"/>
        <end position="225"/>
    </location>
</feature>
<keyword evidence="4" id="KW-0597">Phosphoprotein</keyword>
<organism evidence="9 10">
    <name type="scientific">Eutrema salsugineum</name>
    <name type="common">Saltwater cress</name>
    <name type="synonym">Sisymbrium salsugineum</name>
    <dbReference type="NCBI Taxonomy" id="72664"/>
    <lineage>
        <taxon>Eukaryota</taxon>
        <taxon>Viridiplantae</taxon>
        <taxon>Streptophyta</taxon>
        <taxon>Embryophyta</taxon>
        <taxon>Tracheophyta</taxon>
        <taxon>Spermatophyta</taxon>
        <taxon>Magnoliopsida</taxon>
        <taxon>eudicotyledons</taxon>
        <taxon>Gunneridae</taxon>
        <taxon>Pentapetalae</taxon>
        <taxon>rosids</taxon>
        <taxon>malvids</taxon>
        <taxon>Brassicales</taxon>
        <taxon>Brassicaceae</taxon>
        <taxon>Eutremeae</taxon>
        <taxon>Eutrema</taxon>
    </lineage>
</organism>
<proteinExistence type="inferred from homology"/>
<dbReference type="Gramene" id="ESQ49946">
    <property type="protein sequence ID" value="ESQ49946"/>
    <property type="gene ID" value="EUTSA_v10020393mg"/>
</dbReference>
<dbReference type="Proteomes" id="UP000030689">
    <property type="component" value="Unassembled WGS sequence"/>
</dbReference>
<feature type="transmembrane region" description="Helical" evidence="8">
    <location>
        <begin position="317"/>
        <end position="339"/>
    </location>
</feature>
<dbReference type="GO" id="GO:0016020">
    <property type="term" value="C:membrane"/>
    <property type="evidence" value="ECO:0007669"/>
    <property type="project" value="UniProtKB-SubCell"/>
</dbReference>
<evidence type="ECO:0000256" key="1">
    <source>
        <dbReference type="ARBA" id="ARBA00004141"/>
    </source>
</evidence>
<keyword evidence="7 8" id="KW-0472">Membrane</keyword>
<dbReference type="GO" id="GO:0022857">
    <property type="term" value="F:transmembrane transporter activity"/>
    <property type="evidence" value="ECO:0007669"/>
    <property type="project" value="InterPro"/>
</dbReference>
<feature type="transmembrane region" description="Helical" evidence="8">
    <location>
        <begin position="173"/>
        <end position="192"/>
    </location>
</feature>
<evidence type="ECO:0000256" key="7">
    <source>
        <dbReference type="ARBA" id="ARBA00023136"/>
    </source>
</evidence>
<keyword evidence="6 8" id="KW-1133">Transmembrane helix</keyword>
<evidence type="ECO:0000256" key="2">
    <source>
        <dbReference type="ARBA" id="ARBA00005982"/>
    </source>
</evidence>
<dbReference type="InterPro" id="IPR036259">
    <property type="entry name" value="MFS_trans_sf"/>
</dbReference>
<evidence type="ECO:0000256" key="5">
    <source>
        <dbReference type="ARBA" id="ARBA00022692"/>
    </source>
</evidence>
<feature type="transmembrane region" description="Helical" evidence="8">
    <location>
        <begin position="114"/>
        <end position="134"/>
    </location>
</feature>
<comment type="subcellular location">
    <subcellularLocation>
        <location evidence="1">Membrane</location>
        <topology evidence="1">Multi-pass membrane protein</topology>
    </subcellularLocation>
</comment>
<feature type="transmembrane region" description="Helical" evidence="8">
    <location>
        <begin position="484"/>
        <end position="505"/>
    </location>
</feature>
<dbReference type="STRING" id="72664.V4NTA3"/>
<sequence length="569" mass="63359">MDLEQKTRGLGKSCALLIVIAGMERYAFKGVASNLVTYLTDVVKMSNSRAAKTVNTWAGFTSMLPLFSAPLADAYWDRFFTILVSSSVYFVGLVGLTWTAFAGSRSATKTISTYFLYSSLCLVSIGLGVLNPSLQAFGADQLDHELDKDSESELPSGDQKDVKATRKTQFFQWWYFGVCTGSLMGVTVMAYIQDTFGWVLGFAIPGIAMFLLILLFLSGCGIYVYGPVARLKTKTTATPFEKILKFIKGRAVKKQRSKYTLADEEDLDAMELELQERPLCKCDDTEAEDIETTSTTAKKLVDESSKTVFSGLDNVKLVLHLLPIWTMLLMFAVIFQQPATFFTKQGMTMKRNIGSSFKIPPATLQSTITLSIILLMPLYDKILIPITKRIKNNGKGISVMERMGVGMFLSIIAIVIAAIVERKRLDISQKVKALPDYDPETVPLSIFWLLPQYILLGISDIFTVVGMQEFFYSEVPVRMRTMGFALYTSVFGVGSFVSAALISIVEAYSSSTGERQNWFADDMSEARLDKYYWLLALTSTLSFVVYIVLCKYFKSSSDQGGEEEEKAPK</sequence>
<name>V4NTA3_EUTSA</name>
<accession>V4NTA3</accession>
<dbReference type="EMBL" id="KI517408">
    <property type="protein sequence ID" value="ESQ49946.1"/>
    <property type="molecule type" value="Genomic_DNA"/>
</dbReference>
<evidence type="ECO:0000256" key="8">
    <source>
        <dbReference type="SAM" id="Phobius"/>
    </source>
</evidence>
<dbReference type="OMA" id="CKFFKSS"/>
<dbReference type="PANTHER" id="PTHR11654">
    <property type="entry name" value="OLIGOPEPTIDE TRANSPORTER-RELATED"/>
    <property type="match status" value="1"/>
</dbReference>
<dbReference type="OrthoDB" id="8904098at2759"/>
<dbReference type="FunFam" id="1.20.1250.20:FF:000311">
    <property type="entry name" value="Protein NRT1/ PTR FAMILY 5.8"/>
    <property type="match status" value="1"/>
</dbReference>
<feature type="transmembrane region" description="Helical" evidence="8">
    <location>
        <begin position="453"/>
        <end position="472"/>
    </location>
</feature>
<dbReference type="AlphaFoldDB" id="V4NTA3"/>
<evidence type="ECO:0000313" key="10">
    <source>
        <dbReference type="Proteomes" id="UP000030689"/>
    </source>
</evidence>
<evidence type="ECO:0000256" key="3">
    <source>
        <dbReference type="ARBA" id="ARBA00022448"/>
    </source>
</evidence>
<dbReference type="Gene3D" id="1.20.1250.20">
    <property type="entry name" value="MFS general substrate transporter like domains"/>
    <property type="match status" value="1"/>
</dbReference>
<protein>
    <recommendedName>
        <fullName evidence="11">Major facilitator superfamily (MFS) profile domain-containing protein</fullName>
    </recommendedName>
</protein>
<keyword evidence="10" id="KW-1185">Reference proteome</keyword>
<feature type="transmembrane region" description="Helical" evidence="8">
    <location>
        <begin position="531"/>
        <end position="549"/>
    </location>
</feature>
<gene>
    <name evidence="9" type="ORF">EUTSA_v10020393mg</name>
</gene>
<dbReference type="eggNOG" id="KOG1237">
    <property type="taxonomic scope" value="Eukaryota"/>
</dbReference>
<reference evidence="9 10" key="1">
    <citation type="journal article" date="2013" name="Front. Plant Sci.">
        <title>The Reference Genome of the Halophytic Plant Eutrema salsugineum.</title>
        <authorList>
            <person name="Yang R."/>
            <person name="Jarvis D.E."/>
            <person name="Chen H."/>
            <person name="Beilstein M.A."/>
            <person name="Grimwood J."/>
            <person name="Jenkins J."/>
            <person name="Shu S."/>
            <person name="Prochnik S."/>
            <person name="Xin M."/>
            <person name="Ma C."/>
            <person name="Schmutz J."/>
            <person name="Wing R.A."/>
            <person name="Mitchell-Olds T."/>
            <person name="Schumaker K.S."/>
            <person name="Wang X."/>
        </authorList>
    </citation>
    <scope>NUCLEOTIDE SEQUENCE [LARGE SCALE GENOMIC DNA]</scope>
</reference>
<dbReference type="InterPro" id="IPR000109">
    <property type="entry name" value="POT_fam"/>
</dbReference>